<feature type="region of interest" description="Disordered" evidence="1">
    <location>
        <begin position="13"/>
        <end position="42"/>
    </location>
</feature>
<evidence type="ECO:0000256" key="1">
    <source>
        <dbReference type="SAM" id="MobiDB-lite"/>
    </source>
</evidence>
<comment type="caution">
    <text evidence="3">The sequence shown here is derived from an EMBL/GenBank/DDBJ whole genome shotgun (WGS) entry which is preliminary data.</text>
</comment>
<dbReference type="AlphaFoldDB" id="A0A2A9M148"/>
<feature type="compositionally biased region" description="Low complexity" evidence="1">
    <location>
        <begin position="481"/>
        <end position="492"/>
    </location>
</feature>
<evidence type="ECO:0000256" key="2">
    <source>
        <dbReference type="SAM" id="Phobius"/>
    </source>
</evidence>
<dbReference type="KEGG" id="bbes:BESB_026630"/>
<accession>A0A2A9M148</accession>
<dbReference type="EMBL" id="NWUJ01000014">
    <property type="protein sequence ID" value="PFH31689.1"/>
    <property type="molecule type" value="Genomic_DNA"/>
</dbReference>
<protein>
    <submittedName>
        <fullName evidence="3">Uncharacterized protein</fullName>
    </submittedName>
</protein>
<sequence length="580" mass="62407">MCPPTEGCIAAQRAAGQAAPERPSTERAASAPARMRRRAPELSTGKYRLSASAAAPRVSRVSRAALILAAGVALLIGIRRLLVCRRNLSLKRAAQVEAAGVGGTQVSRGLAAGGADGEGEDDGGDGCMEQEAAVDSVATQTVLLDIFTTQRTRYYRSKGMRKKYAVLQSLFDASHIPYQELALLKKEVVTPRNENKFLQAVDNAVIRPHKEEMKSMTLKQLLAVSDTSASPPADAETLPPSRDPYESHLRSGWTSAGLSRRDARGDFLPQSNSLWGAQTRDRMQKRVEKEALRLAVIHAGVLQLPQTPLRSDVRAERDRLAFVWFPKAEELEKAVEKAVDTVGAEAFQACAAAQSLASPVVRTFAAGLKQQELKILWRIVTSQQDAMKAEQQKWSEVQSEEVLRGSLAAVPSYLTWEGVAPSQELLEWIGQRVLASEVAGTFSPATPPVDTLPPPVKASSLQSPAEREQAPSPLQPPAVTASAGASGSSGRAHGPDGVSSVDVLVMAFSDVERLALGKLLPQTEAFVQDFVLERGHSTPSAIQLRSAVLSKLGDKEIAKLQAQEVERRLVRHPLANGGGW</sequence>
<dbReference type="GeneID" id="40307715"/>
<feature type="compositionally biased region" description="Pro residues" evidence="1">
    <location>
        <begin position="445"/>
        <end position="456"/>
    </location>
</feature>
<keyword evidence="4" id="KW-1185">Reference proteome</keyword>
<dbReference type="Proteomes" id="UP000224006">
    <property type="component" value="Unassembled WGS sequence"/>
</dbReference>
<proteinExistence type="predicted"/>
<feature type="region of interest" description="Disordered" evidence="1">
    <location>
        <begin position="225"/>
        <end position="251"/>
    </location>
</feature>
<dbReference type="VEuPathDB" id="ToxoDB:BESB_026630"/>
<gene>
    <name evidence="3" type="ORF">BESB_026630</name>
</gene>
<evidence type="ECO:0000313" key="4">
    <source>
        <dbReference type="Proteomes" id="UP000224006"/>
    </source>
</evidence>
<keyword evidence="2" id="KW-0812">Transmembrane</keyword>
<feature type="transmembrane region" description="Helical" evidence="2">
    <location>
        <begin position="64"/>
        <end position="82"/>
    </location>
</feature>
<name>A0A2A9M148_BESBE</name>
<evidence type="ECO:0000313" key="3">
    <source>
        <dbReference type="EMBL" id="PFH31689.1"/>
    </source>
</evidence>
<keyword evidence="2" id="KW-1133">Transmembrane helix</keyword>
<feature type="region of interest" description="Disordered" evidence="1">
    <location>
        <begin position="444"/>
        <end position="495"/>
    </location>
</feature>
<reference evidence="3 4" key="1">
    <citation type="submission" date="2017-09" db="EMBL/GenBank/DDBJ databases">
        <title>Genome sequencing of Besnoitia besnoiti strain Bb-Ger1.</title>
        <authorList>
            <person name="Schares G."/>
            <person name="Venepally P."/>
            <person name="Lorenzi H.A."/>
        </authorList>
    </citation>
    <scope>NUCLEOTIDE SEQUENCE [LARGE SCALE GENOMIC DNA]</scope>
    <source>
        <strain evidence="3 4">Bb-Ger1</strain>
    </source>
</reference>
<keyword evidence="2" id="KW-0472">Membrane</keyword>
<organism evidence="3 4">
    <name type="scientific">Besnoitia besnoiti</name>
    <name type="common">Apicomplexan protozoan</name>
    <dbReference type="NCBI Taxonomy" id="94643"/>
    <lineage>
        <taxon>Eukaryota</taxon>
        <taxon>Sar</taxon>
        <taxon>Alveolata</taxon>
        <taxon>Apicomplexa</taxon>
        <taxon>Conoidasida</taxon>
        <taxon>Coccidia</taxon>
        <taxon>Eucoccidiorida</taxon>
        <taxon>Eimeriorina</taxon>
        <taxon>Sarcocystidae</taxon>
        <taxon>Besnoitia</taxon>
    </lineage>
</organism>
<dbReference type="RefSeq" id="XP_029215698.1">
    <property type="nucleotide sequence ID" value="XM_029361343.1"/>
</dbReference>